<feature type="domain" description="RecF/RecN/SMC N-terminal" evidence="9">
    <location>
        <begin position="7"/>
        <end position="1491"/>
    </location>
</feature>
<dbReference type="PATRIC" id="fig|104102.7.peg.2828"/>
<dbReference type="GO" id="GO:0030261">
    <property type="term" value="P:chromosome condensation"/>
    <property type="evidence" value="ECO:0007669"/>
    <property type="project" value="InterPro"/>
</dbReference>
<feature type="compositionally biased region" description="Basic and acidic residues" evidence="8">
    <location>
        <begin position="460"/>
        <end position="469"/>
    </location>
</feature>
<dbReference type="InterPro" id="IPR011890">
    <property type="entry name" value="SMC_prok"/>
</dbReference>
<comment type="function">
    <text evidence="7">Required for chromosome condensation and partitioning.</text>
</comment>
<dbReference type="InterPro" id="IPR003395">
    <property type="entry name" value="RecF/RecN/SMC_N"/>
</dbReference>
<comment type="domain">
    <text evidence="7">Contains large globular domains required for ATP hydrolysis at each terminus and a third globular domain forming a flexible hinge near the middle of the molecule. These domains are separated by coiled-coil structures.</text>
</comment>
<evidence type="ECO:0000313" key="11">
    <source>
        <dbReference type="Proteomes" id="UP000029448"/>
    </source>
</evidence>
<comment type="subunit">
    <text evidence="7">Homodimer.</text>
</comment>
<dbReference type="GO" id="GO:0005737">
    <property type="term" value="C:cytoplasm"/>
    <property type="evidence" value="ECO:0007669"/>
    <property type="project" value="UniProtKB-SubCell"/>
</dbReference>
<feature type="coiled-coil region" evidence="7">
    <location>
        <begin position="179"/>
        <end position="230"/>
    </location>
</feature>
<dbReference type="GO" id="GO:0007062">
    <property type="term" value="P:sister chromatid cohesion"/>
    <property type="evidence" value="ECO:0007669"/>
    <property type="project" value="InterPro"/>
</dbReference>
<evidence type="ECO:0000256" key="3">
    <source>
        <dbReference type="ARBA" id="ARBA00022741"/>
    </source>
</evidence>
<keyword evidence="6 7" id="KW-0238">DNA-binding</keyword>
<feature type="compositionally biased region" description="Low complexity" evidence="8">
    <location>
        <begin position="539"/>
        <end position="549"/>
    </location>
</feature>
<comment type="subcellular location">
    <subcellularLocation>
        <location evidence="1 7">Cytoplasm</location>
    </subcellularLocation>
</comment>
<accession>A0A094YIT4</accession>
<dbReference type="RefSeq" id="WP_035381719.1">
    <property type="nucleotide sequence ID" value="NZ_JACAOJ010000011.1"/>
</dbReference>
<dbReference type="FunFam" id="3.40.50.300:FF:000901">
    <property type="entry name" value="Chromosome partition protein Smc"/>
    <property type="match status" value="1"/>
</dbReference>
<dbReference type="Pfam" id="PF02463">
    <property type="entry name" value="SMC_N"/>
    <property type="match status" value="1"/>
</dbReference>
<evidence type="ECO:0000256" key="2">
    <source>
        <dbReference type="ARBA" id="ARBA00022490"/>
    </source>
</evidence>
<reference evidence="10 11" key="1">
    <citation type="submission" date="2014-06" db="EMBL/GenBank/DDBJ databases">
        <title>Functional and comparative genomic analyses of the Drosophila gut microbiota identify candidate symbiosis factors.</title>
        <authorList>
            <person name="Newell P.D."/>
            <person name="Chaston J.M."/>
            <person name="Douglas A.E."/>
        </authorList>
    </citation>
    <scope>NUCLEOTIDE SEQUENCE [LARGE SCALE GENOMIC DNA]</scope>
    <source>
        <strain evidence="10 11">DmCS_006</strain>
    </source>
</reference>
<dbReference type="GO" id="GO:0005694">
    <property type="term" value="C:chromosome"/>
    <property type="evidence" value="ECO:0007669"/>
    <property type="project" value="InterPro"/>
</dbReference>
<evidence type="ECO:0000256" key="4">
    <source>
        <dbReference type="ARBA" id="ARBA00022840"/>
    </source>
</evidence>
<dbReference type="Gene3D" id="3.40.50.300">
    <property type="entry name" value="P-loop containing nucleotide triphosphate hydrolases"/>
    <property type="match status" value="2"/>
</dbReference>
<dbReference type="InterPro" id="IPR024704">
    <property type="entry name" value="SMC"/>
</dbReference>
<dbReference type="EMBL" id="JOKM01000102">
    <property type="protein sequence ID" value="KGB21227.1"/>
    <property type="molecule type" value="Genomic_DNA"/>
</dbReference>
<dbReference type="InterPro" id="IPR027417">
    <property type="entry name" value="P-loop_NTPase"/>
</dbReference>
<dbReference type="GO" id="GO:0006260">
    <property type="term" value="P:DNA replication"/>
    <property type="evidence" value="ECO:0007669"/>
    <property type="project" value="UniProtKB-UniRule"/>
</dbReference>
<comment type="similarity">
    <text evidence="7">Belongs to the SMC family.</text>
</comment>
<evidence type="ECO:0000256" key="8">
    <source>
        <dbReference type="SAM" id="MobiDB-lite"/>
    </source>
</evidence>
<dbReference type="HAMAP" id="MF_01894">
    <property type="entry name" value="Smc_prok"/>
    <property type="match status" value="1"/>
</dbReference>
<evidence type="ECO:0000313" key="10">
    <source>
        <dbReference type="EMBL" id="KGB21227.1"/>
    </source>
</evidence>
<keyword evidence="11" id="KW-1185">Reference proteome</keyword>
<dbReference type="GO" id="GO:0005524">
    <property type="term" value="F:ATP binding"/>
    <property type="evidence" value="ECO:0007669"/>
    <property type="project" value="UniProtKB-UniRule"/>
</dbReference>
<comment type="caution">
    <text evidence="10">The sequence shown here is derived from an EMBL/GenBank/DDBJ whole genome shotgun (WGS) entry which is preliminary data.</text>
</comment>
<feature type="coiled-coil region" evidence="7">
    <location>
        <begin position="1305"/>
        <end position="1346"/>
    </location>
</feature>
<gene>
    <name evidence="7" type="primary">smc</name>
    <name evidence="10" type="ORF">AtDm6_2863</name>
</gene>
<feature type="binding site" evidence="7">
    <location>
        <begin position="34"/>
        <end position="41"/>
    </location>
    <ligand>
        <name>ATP</name>
        <dbReference type="ChEBI" id="CHEBI:30616"/>
    </ligand>
</feature>
<evidence type="ECO:0000256" key="7">
    <source>
        <dbReference type="HAMAP-Rule" id="MF_01894"/>
    </source>
</evidence>
<dbReference type="SUPFAM" id="SSF75553">
    <property type="entry name" value="Smc hinge domain"/>
    <property type="match status" value="1"/>
</dbReference>
<sequence length="1517" mass="164273">MTVRFVRLRIAGFKSFADPITVEILPGLTGIVGPNGCGKSNVVEALRWVMGESSARSLRGGELDDLIFAGTTGRAARSLAEVTVTLEGTKGLGPAAFTDLDELQISRRAERGSGSDYRINGKPVRARDVQTLFADLASGARSSAMVSQGRVAMLVGARPEERRTILEEAAGITGLHARRHEAELKLRATENNLTRAEDLRQQLSTRLDGLAEQSKEASRYRELASALREAETELLAVLHARARLAVERAIDLAARARTALTEHEEAAETAVIVEFEANQALPAIREKADTARTLLERCRVTAEGMAREEQRATAQAQAATERLNQHEADFAAAQTRADDAAATLERLQTEQAEAQAAITSLPTRMAEAEAQQAQLTADLAQAEQTLTRLTETLTAARTRRDRATEELETAKALHARTCEAVTALQTELDSLQTRMPSEEERATAASALEAATKAQADARTALEEAERTRSQASVALSIARNDAENARQTQAETSKTLDRARSRLQALRNDLANLEKRHADTQAALLADSALQTLRDQAAHASQTHQAAARTLEESESARRTTSAALTDASRRFQADEAQRKSVTEARRTAETALQRARQEEEALTRGLEQAMKEALPDTVLLEAQQKRGALEEDLQKVGTALTQADTHLTDLKAAQTEAFRNHDTLRTELTRLKAQADGLAQALGQDETTSAEPVSAQIDVPEGYEAALAAALAEGLDAPAADNQPRGWHLLTGAEGTAPTLPGNATPLKTHIKAPAVLDRLLGFIGLLPDGIDGAAYQALLLPGQSLVSLKGDLWRWDGFYTRAGEPDAATRRLGQRRILKETEQRITLLEQDAPIVEQAAKAAVEAVQTVERQVAEYRTQRARLEQALQQARAQEADIERRHAASRARLDGLRPQQERAAGARTDAETALAAAQAASEALPSAESLRAALEDARQQDTTAQNAEQKARSALKAAEQALRTANDALTRAENQQAAANARMETLLPERERLRQNVATEENTLAELEARVSAGAANKQFEDALRAAQTHQTEAEAAFRKAEQDAAAAEKAAQEASIAHQQLQQQALELRSRLEALTPRLQELTAEKAEREDLLARATTALDEASASVPENADAEVTQLQDQKTTLATQLEQIRDLRAELLAEKATLATRQTTLAAGIEEWTTRAATARTDLDHARLRLETAQSEHQTVSELPAEAERQKKETLRALTEAEEQYAAADKARADAEAALAAANEQRRKTEGELTTARENLLKAEAKSEQAQAILDQLLTETPAPPRPPMGDLTEAAETSLRRKIARLTRERDDMGPVNLRAEIEAEEASTQANTLAAEIADLEAAIARLRGSIGALNKEGRERLMAVFTQVDHHFQSLFSRMFGGGRAHLGLVGSDDPLEAGLEIYAQPPGKKLATLSLLSGGEQALTALSLIFAVFRCNPAPVCVLDEVDAPLDDANVGRFSALLGDMVTEAGTRFLVVTHHQLTMAHMDHLFGVTMQERGVSRVLSVDLARAAAMAGQQDRETTHVSS</sequence>
<feature type="compositionally biased region" description="Basic and acidic residues" evidence="8">
    <location>
        <begin position="569"/>
        <end position="590"/>
    </location>
</feature>
<feature type="region of interest" description="Disordered" evidence="8">
    <location>
        <begin position="537"/>
        <end position="600"/>
    </location>
</feature>
<dbReference type="Proteomes" id="UP000029448">
    <property type="component" value="Unassembled WGS sequence"/>
</dbReference>
<protein>
    <recommendedName>
        <fullName evidence="7">Chromosome partition protein Smc</fullName>
    </recommendedName>
</protein>
<dbReference type="PIRSF" id="PIRSF005719">
    <property type="entry name" value="SMC"/>
    <property type="match status" value="1"/>
</dbReference>
<organism evidence="10 11">
    <name type="scientific">Acetobacter tropicalis</name>
    <dbReference type="NCBI Taxonomy" id="104102"/>
    <lineage>
        <taxon>Bacteria</taxon>
        <taxon>Pseudomonadati</taxon>
        <taxon>Pseudomonadota</taxon>
        <taxon>Alphaproteobacteria</taxon>
        <taxon>Acetobacterales</taxon>
        <taxon>Acetobacteraceae</taxon>
        <taxon>Acetobacter</taxon>
    </lineage>
</organism>
<dbReference type="GO" id="GO:0016887">
    <property type="term" value="F:ATP hydrolysis activity"/>
    <property type="evidence" value="ECO:0007669"/>
    <property type="project" value="InterPro"/>
</dbReference>
<dbReference type="InterPro" id="IPR036277">
    <property type="entry name" value="SMC_hinge_sf"/>
</dbReference>
<feature type="coiled-coil region" evidence="7">
    <location>
        <begin position="925"/>
        <end position="1267"/>
    </location>
</feature>
<dbReference type="GO" id="GO:0007059">
    <property type="term" value="P:chromosome segregation"/>
    <property type="evidence" value="ECO:0007669"/>
    <property type="project" value="UniProtKB-UniRule"/>
</dbReference>
<keyword evidence="5 7" id="KW-0175">Coiled coil</keyword>
<feature type="region of interest" description="Disordered" evidence="8">
    <location>
        <begin position="887"/>
        <end position="907"/>
    </location>
</feature>
<dbReference type="GO" id="GO:0003677">
    <property type="term" value="F:DNA binding"/>
    <property type="evidence" value="ECO:0007669"/>
    <property type="project" value="UniProtKB-UniRule"/>
</dbReference>
<evidence type="ECO:0000256" key="5">
    <source>
        <dbReference type="ARBA" id="ARBA00023054"/>
    </source>
</evidence>
<evidence type="ECO:0000256" key="6">
    <source>
        <dbReference type="ARBA" id="ARBA00023125"/>
    </source>
</evidence>
<keyword evidence="3 7" id="KW-0547">Nucleotide-binding</keyword>
<proteinExistence type="inferred from homology"/>
<evidence type="ECO:0000256" key="1">
    <source>
        <dbReference type="ARBA" id="ARBA00004496"/>
    </source>
</evidence>
<keyword evidence="2 7" id="KW-0963">Cytoplasm</keyword>
<name>A0A094YIT4_9PROT</name>
<dbReference type="GeneID" id="89476880"/>
<keyword evidence="4 7" id="KW-0067">ATP-binding</keyword>
<feature type="region of interest" description="Disordered" evidence="8">
    <location>
        <begin position="433"/>
        <end position="472"/>
    </location>
</feature>
<dbReference type="CDD" id="cd03278">
    <property type="entry name" value="ABC_SMC_barmotin"/>
    <property type="match status" value="1"/>
</dbReference>
<feature type="compositionally biased region" description="Low complexity" evidence="8">
    <location>
        <begin position="443"/>
        <end position="459"/>
    </location>
</feature>
<dbReference type="SUPFAM" id="SSF52540">
    <property type="entry name" value="P-loop containing nucleoside triphosphate hydrolases"/>
    <property type="match status" value="1"/>
</dbReference>
<dbReference type="PANTHER" id="PTHR43977">
    <property type="entry name" value="STRUCTURAL MAINTENANCE OF CHROMOSOMES PROTEIN 3"/>
    <property type="match status" value="1"/>
</dbReference>
<evidence type="ECO:0000259" key="9">
    <source>
        <dbReference type="Pfam" id="PF02463"/>
    </source>
</evidence>
<dbReference type="STRING" id="104102.AtDm6_2863"/>